<dbReference type="InterPro" id="IPR000182">
    <property type="entry name" value="GNAT_dom"/>
</dbReference>
<name>A0A8H4QXR8_9AGAR</name>
<keyword evidence="3" id="KW-1185">Reference proteome</keyword>
<dbReference type="InterPro" id="IPR016181">
    <property type="entry name" value="Acyl_CoA_acyltransferase"/>
</dbReference>
<dbReference type="SUPFAM" id="SSF55729">
    <property type="entry name" value="Acyl-CoA N-acyltransferases (Nat)"/>
    <property type="match status" value="1"/>
</dbReference>
<dbReference type="Proteomes" id="UP000521872">
    <property type="component" value="Unassembled WGS sequence"/>
</dbReference>
<evidence type="ECO:0000313" key="3">
    <source>
        <dbReference type="Proteomes" id="UP000521872"/>
    </source>
</evidence>
<dbReference type="Pfam" id="PF00583">
    <property type="entry name" value="Acetyltransf_1"/>
    <property type="match status" value="1"/>
</dbReference>
<accession>A0A8H4QXR8</accession>
<reference evidence="2 3" key="1">
    <citation type="submission" date="2019-12" db="EMBL/GenBank/DDBJ databases">
        <authorList>
            <person name="Floudas D."/>
            <person name="Bentzer J."/>
            <person name="Ahren D."/>
            <person name="Johansson T."/>
            <person name="Persson P."/>
            <person name="Tunlid A."/>
        </authorList>
    </citation>
    <scope>NUCLEOTIDE SEQUENCE [LARGE SCALE GENOMIC DNA]</scope>
    <source>
        <strain evidence="2 3">CBS 102.39</strain>
    </source>
</reference>
<dbReference type="PROSITE" id="PS51186">
    <property type="entry name" value="GNAT"/>
    <property type="match status" value="1"/>
</dbReference>
<sequence>MTITIRRATEGDEAALSRICLLTADAGRSAEQFHDFGELPGLVYAVPYVKLPTTWGFVMEDEDKQQVVGYILGSTDTRAYERFAAEHWWPTLAEKYDLEKNTAIVKDADRRYAQLLRNMHIAPEANIAFSPAHLHIDILEDYQKQGWGRKLIGTAVSFLKCQGLEGVWLGLDPRNEGAKKFYRRLNFKEIEGAPDDSQMGLRFEDFGS</sequence>
<dbReference type="PANTHER" id="PTHR13170">
    <property type="entry name" value="O-GLCNACASE"/>
    <property type="match status" value="1"/>
</dbReference>
<organism evidence="2 3">
    <name type="scientific">Agrocybe pediades</name>
    <dbReference type="NCBI Taxonomy" id="84607"/>
    <lineage>
        <taxon>Eukaryota</taxon>
        <taxon>Fungi</taxon>
        <taxon>Dikarya</taxon>
        <taxon>Basidiomycota</taxon>
        <taxon>Agaricomycotina</taxon>
        <taxon>Agaricomycetes</taxon>
        <taxon>Agaricomycetidae</taxon>
        <taxon>Agaricales</taxon>
        <taxon>Agaricineae</taxon>
        <taxon>Strophariaceae</taxon>
        <taxon>Agrocybe</taxon>
    </lineage>
</organism>
<dbReference type="EMBL" id="JAACJL010000016">
    <property type="protein sequence ID" value="KAF4619490.1"/>
    <property type="molecule type" value="Genomic_DNA"/>
</dbReference>
<dbReference type="Gene3D" id="3.40.630.30">
    <property type="match status" value="1"/>
</dbReference>
<dbReference type="InterPro" id="IPR051822">
    <property type="entry name" value="Glycosyl_Hydrolase_84"/>
</dbReference>
<protein>
    <recommendedName>
        <fullName evidence="1">N-acetyltransferase domain-containing protein</fullName>
    </recommendedName>
</protein>
<dbReference type="CDD" id="cd04301">
    <property type="entry name" value="NAT_SF"/>
    <property type="match status" value="1"/>
</dbReference>
<dbReference type="PANTHER" id="PTHR13170:SF16">
    <property type="entry name" value="PROTEIN O-GLCNACASE"/>
    <property type="match status" value="1"/>
</dbReference>
<dbReference type="AlphaFoldDB" id="A0A8H4QXR8"/>
<dbReference type="GO" id="GO:0016747">
    <property type="term" value="F:acyltransferase activity, transferring groups other than amino-acyl groups"/>
    <property type="evidence" value="ECO:0007669"/>
    <property type="project" value="InterPro"/>
</dbReference>
<evidence type="ECO:0000313" key="2">
    <source>
        <dbReference type="EMBL" id="KAF4619490.1"/>
    </source>
</evidence>
<comment type="caution">
    <text evidence="2">The sequence shown here is derived from an EMBL/GenBank/DDBJ whole genome shotgun (WGS) entry which is preliminary data.</text>
</comment>
<gene>
    <name evidence="2" type="ORF">D9613_005343</name>
</gene>
<feature type="domain" description="N-acetyltransferase" evidence="1">
    <location>
        <begin position="3"/>
        <end position="204"/>
    </location>
</feature>
<proteinExistence type="predicted"/>
<evidence type="ECO:0000259" key="1">
    <source>
        <dbReference type="PROSITE" id="PS51186"/>
    </source>
</evidence>